<gene>
    <name evidence="1" type="ORF">Amon01_000813900</name>
</gene>
<evidence type="ECO:0000313" key="1">
    <source>
        <dbReference type="EMBL" id="GMG56070.1"/>
    </source>
</evidence>
<reference evidence="1" key="1">
    <citation type="submission" date="2023-04" db="EMBL/GenBank/DDBJ databases">
        <title>Ambrosiozyma monospora NBRC 1965.</title>
        <authorList>
            <person name="Ichikawa N."/>
            <person name="Sato H."/>
            <person name="Tonouchi N."/>
        </authorList>
    </citation>
    <scope>NUCLEOTIDE SEQUENCE</scope>
    <source>
        <strain evidence="1">NBRC 1965</strain>
    </source>
</reference>
<dbReference type="Proteomes" id="UP001165063">
    <property type="component" value="Unassembled WGS sequence"/>
</dbReference>
<sequence length="305" mass="35254">MDGKVFFVPTEFDRILFATRLLQNSNSSAGKIESVARKFKSKFSFFTLTYNQQLYLLELKFKSGEPIFDSSMVNDSNMLSAHIQNSTFFDKYSPISTEEGIIPGGAKLHRYSYPIEFSGFNFNNRCYSYGKTAIPPFRFSIALNTAAERLRKKKIYYREFSYCGRVWRVSIYNFKKDDSLKIAIQRMPISYIYQEDDKYEYIVVPPVTEELKDCHIPELLPSYSESFQVGPSYFCDWRETVSMYYKISLRSADNLEDLSINETAVFELENSSTNITMDNVFSPLKDSLGARSDHPLILNVMIGVV</sequence>
<accession>A0A9W7DJL1</accession>
<comment type="caution">
    <text evidence="1">The sequence shown here is derived from an EMBL/GenBank/DDBJ whole genome shotgun (WGS) entry which is preliminary data.</text>
</comment>
<proteinExistence type="predicted"/>
<protein>
    <submittedName>
        <fullName evidence="1">Unnamed protein product</fullName>
    </submittedName>
</protein>
<dbReference type="AlphaFoldDB" id="A0A9W7DJL1"/>
<keyword evidence="2" id="KW-1185">Reference proteome</keyword>
<evidence type="ECO:0000313" key="2">
    <source>
        <dbReference type="Proteomes" id="UP001165063"/>
    </source>
</evidence>
<name>A0A9W7DJL1_AMBMO</name>
<dbReference type="EMBL" id="BSXU01006726">
    <property type="protein sequence ID" value="GMG56070.1"/>
    <property type="molecule type" value="Genomic_DNA"/>
</dbReference>
<organism evidence="1 2">
    <name type="scientific">Ambrosiozyma monospora</name>
    <name type="common">Yeast</name>
    <name type="synonym">Endomycopsis monosporus</name>
    <dbReference type="NCBI Taxonomy" id="43982"/>
    <lineage>
        <taxon>Eukaryota</taxon>
        <taxon>Fungi</taxon>
        <taxon>Dikarya</taxon>
        <taxon>Ascomycota</taxon>
        <taxon>Saccharomycotina</taxon>
        <taxon>Pichiomycetes</taxon>
        <taxon>Pichiales</taxon>
        <taxon>Pichiaceae</taxon>
        <taxon>Ambrosiozyma</taxon>
    </lineage>
</organism>